<sequence>MEEVPPTRPGFTRDTHTATEDAEETVVICPACNEELAYDPTEAAAESATSKKRKRVPGDHHFWALKKCGHVYCADCFREPKADEGITIGRRLPHPGRKASKRHQQRLEMCGAGLRDQGGQQD</sequence>
<organism evidence="1 2">
    <name type="scientific">Purpureocillium lilacinum</name>
    <name type="common">Paecilomyces lilacinus</name>
    <dbReference type="NCBI Taxonomy" id="33203"/>
    <lineage>
        <taxon>Eukaryota</taxon>
        <taxon>Fungi</taxon>
        <taxon>Dikarya</taxon>
        <taxon>Ascomycota</taxon>
        <taxon>Pezizomycotina</taxon>
        <taxon>Sordariomycetes</taxon>
        <taxon>Hypocreomycetidae</taxon>
        <taxon>Hypocreales</taxon>
        <taxon>Ophiocordycipitaceae</taxon>
        <taxon>Purpureocillium</taxon>
    </lineage>
</organism>
<evidence type="ECO:0000313" key="1">
    <source>
        <dbReference type="EMBL" id="KAL3956068.1"/>
    </source>
</evidence>
<protein>
    <submittedName>
        <fullName evidence="1">Uncharacterized protein</fullName>
    </submittedName>
</protein>
<evidence type="ECO:0000313" key="2">
    <source>
        <dbReference type="Proteomes" id="UP001638806"/>
    </source>
</evidence>
<name>A0ACC4DJ00_PURLI</name>
<gene>
    <name evidence="1" type="ORF">ACCO45_008914</name>
</gene>
<keyword evidence="2" id="KW-1185">Reference proteome</keyword>
<comment type="caution">
    <text evidence="1">The sequence shown here is derived from an EMBL/GenBank/DDBJ whole genome shotgun (WGS) entry which is preliminary data.</text>
</comment>
<proteinExistence type="predicted"/>
<dbReference type="EMBL" id="JBGNUJ010000008">
    <property type="protein sequence ID" value="KAL3956068.1"/>
    <property type="molecule type" value="Genomic_DNA"/>
</dbReference>
<accession>A0ACC4DJ00</accession>
<dbReference type="Proteomes" id="UP001638806">
    <property type="component" value="Unassembled WGS sequence"/>
</dbReference>
<reference evidence="1" key="1">
    <citation type="submission" date="2024-12" db="EMBL/GenBank/DDBJ databases">
        <title>Comparative genomics and development of molecular markers within Purpureocillium lilacinum and among Purpureocillium species.</title>
        <authorList>
            <person name="Yeh Z.-Y."/>
            <person name="Ni N.-T."/>
            <person name="Lo P.-H."/>
            <person name="Mushyakhwo K."/>
            <person name="Lin C.-F."/>
            <person name="Nai Y.-S."/>
        </authorList>
    </citation>
    <scope>NUCLEOTIDE SEQUENCE</scope>
    <source>
        <strain evidence="1">NCHU-NPUST-175</strain>
    </source>
</reference>